<proteinExistence type="inferred from homology"/>
<dbReference type="Proteomes" id="UP000228681">
    <property type="component" value="Unassembled WGS sequence"/>
</dbReference>
<dbReference type="AlphaFoldDB" id="A0A2G9Z011"/>
<comment type="caution">
    <text evidence="3">The sequence shown here is derived from an EMBL/GenBank/DDBJ whole genome shotgun (WGS) entry which is preliminary data.</text>
</comment>
<feature type="domain" description="Bacterial type II secretion system protein E" evidence="2">
    <location>
        <begin position="140"/>
        <end position="297"/>
    </location>
</feature>
<organism evidence="3 4">
    <name type="scientific">Candidatus Nealsonbacteria bacterium CG23_combo_of_CG06-09_8_20_14_all_36_12</name>
    <dbReference type="NCBI Taxonomy" id="1974718"/>
    <lineage>
        <taxon>Bacteria</taxon>
        <taxon>Candidatus Nealsoniibacteriota</taxon>
    </lineage>
</organism>
<dbReference type="Pfam" id="PF00437">
    <property type="entry name" value="T2SSE"/>
    <property type="match status" value="1"/>
</dbReference>
<protein>
    <submittedName>
        <fullName evidence="3">Type IV pili twitching motility protein PilT</fullName>
    </submittedName>
</protein>
<dbReference type="Gene3D" id="3.30.450.90">
    <property type="match status" value="1"/>
</dbReference>
<gene>
    <name evidence="3" type="ORF">COX34_02180</name>
</gene>
<dbReference type="InterPro" id="IPR050921">
    <property type="entry name" value="T4SS_GSP_E_ATPase"/>
</dbReference>
<dbReference type="Gene3D" id="3.40.50.300">
    <property type="entry name" value="P-loop containing nucleotide triphosphate hydrolases"/>
    <property type="match status" value="1"/>
</dbReference>
<evidence type="ECO:0000259" key="2">
    <source>
        <dbReference type="Pfam" id="PF00437"/>
    </source>
</evidence>
<dbReference type="PANTHER" id="PTHR30486">
    <property type="entry name" value="TWITCHING MOTILITY PROTEIN PILT"/>
    <property type="match status" value="1"/>
</dbReference>
<dbReference type="InterPro" id="IPR001482">
    <property type="entry name" value="T2SS/T4SS_dom"/>
</dbReference>
<dbReference type="GO" id="GO:0005524">
    <property type="term" value="F:ATP binding"/>
    <property type="evidence" value="ECO:0007669"/>
    <property type="project" value="InterPro"/>
</dbReference>
<evidence type="ECO:0000256" key="1">
    <source>
        <dbReference type="ARBA" id="ARBA00006611"/>
    </source>
</evidence>
<dbReference type="CDD" id="cd01131">
    <property type="entry name" value="PilT"/>
    <property type="match status" value="1"/>
</dbReference>
<dbReference type="PANTHER" id="PTHR30486:SF16">
    <property type="entry name" value="TWITCHING MOTILITY PROTEIN PILT"/>
    <property type="match status" value="1"/>
</dbReference>
<sequence>MANYSIQLKELLEETFKSQASDLHLSVGDRPTLRINGVLVPLAKRKILTPEETQGFATALMTEDQIQRFLKEKELDFSYNFEDSNPPSPAKVSEGNLGGQAARARFRVNVYLQKGFVSIALRLIPSKIRAIEELNLPPILHQFCRPNQGFVLVTGPSGHGKSTTLAALIDEINHIRADHIITIEDPIEYVFQDDKAIVNQREVYQDTLSFARALRATFRQDPDVIMVGEMRDLETMATAITAAETGHLVFATLHTNSAAQTIHRIVNSFPPEQQTQIGNQLAGSLFGVISQRLVPRIRGGMIPACEIMVNTPAVANLIRENKIHEINLVIETSAEAGMISLNRYLADLVKKREISLENAIAYSLNPAELRILVRR</sequence>
<dbReference type="InterPro" id="IPR027417">
    <property type="entry name" value="P-loop_NTPase"/>
</dbReference>
<evidence type="ECO:0000313" key="4">
    <source>
        <dbReference type="Proteomes" id="UP000228681"/>
    </source>
</evidence>
<comment type="similarity">
    <text evidence="1">Belongs to the GSP E family.</text>
</comment>
<dbReference type="SUPFAM" id="SSF52540">
    <property type="entry name" value="P-loop containing nucleoside triphosphate hydrolases"/>
    <property type="match status" value="1"/>
</dbReference>
<dbReference type="NCBIfam" id="TIGR01420">
    <property type="entry name" value="pilT_fam"/>
    <property type="match status" value="1"/>
</dbReference>
<dbReference type="GO" id="GO:0016887">
    <property type="term" value="F:ATP hydrolysis activity"/>
    <property type="evidence" value="ECO:0007669"/>
    <property type="project" value="InterPro"/>
</dbReference>
<name>A0A2G9Z011_9BACT</name>
<dbReference type="InterPro" id="IPR006321">
    <property type="entry name" value="PilT/PilU"/>
</dbReference>
<dbReference type="EMBL" id="PCRS01000040">
    <property type="protein sequence ID" value="PIP24807.1"/>
    <property type="molecule type" value="Genomic_DNA"/>
</dbReference>
<accession>A0A2G9Z011</accession>
<reference evidence="3 4" key="1">
    <citation type="submission" date="2017-09" db="EMBL/GenBank/DDBJ databases">
        <title>Depth-based differentiation of microbial function through sediment-hosted aquifers and enrichment of novel symbionts in the deep terrestrial subsurface.</title>
        <authorList>
            <person name="Probst A.J."/>
            <person name="Ladd B."/>
            <person name="Jarett J.K."/>
            <person name="Geller-Mcgrath D.E."/>
            <person name="Sieber C.M."/>
            <person name="Emerson J.B."/>
            <person name="Anantharaman K."/>
            <person name="Thomas B.C."/>
            <person name="Malmstrom R."/>
            <person name="Stieglmeier M."/>
            <person name="Klingl A."/>
            <person name="Woyke T."/>
            <person name="Ryan C.M."/>
            <person name="Banfield J.F."/>
        </authorList>
    </citation>
    <scope>NUCLEOTIDE SEQUENCE [LARGE SCALE GENOMIC DNA]</scope>
    <source>
        <strain evidence="3">CG23_combo_of_CG06-09_8_20_14_all_36_12</strain>
    </source>
</reference>
<evidence type="ECO:0000313" key="3">
    <source>
        <dbReference type="EMBL" id="PIP24807.1"/>
    </source>
</evidence>